<gene>
    <name evidence="1" type="ORF">AKJ09_02607</name>
</gene>
<dbReference type="AlphaFoldDB" id="A0A0K1PQY4"/>
<keyword evidence="2" id="KW-1185">Reference proteome</keyword>
<protein>
    <submittedName>
        <fullName evidence="1">Uncharacterized protein</fullName>
    </submittedName>
</protein>
<accession>A0A0K1PQY4</accession>
<sequence>MRLANRIEHSNYRFHRDASLCRRSGSRRLVRRAETSCSALRQTMHAARLRSIGCPIAGEGRTGEA</sequence>
<evidence type="ECO:0000313" key="1">
    <source>
        <dbReference type="EMBL" id="AKU95943.1"/>
    </source>
</evidence>
<evidence type="ECO:0000313" key="2">
    <source>
        <dbReference type="Proteomes" id="UP000064967"/>
    </source>
</evidence>
<dbReference type="Proteomes" id="UP000064967">
    <property type="component" value="Chromosome"/>
</dbReference>
<proteinExistence type="predicted"/>
<reference evidence="1 2" key="1">
    <citation type="submission" date="2015-08" db="EMBL/GenBank/DDBJ databases">
        <authorList>
            <person name="Babu N.S."/>
            <person name="Beckwith C.J."/>
            <person name="Beseler K.G."/>
            <person name="Brison A."/>
            <person name="Carone J.V."/>
            <person name="Caskin T.P."/>
            <person name="Diamond M."/>
            <person name="Durham M.E."/>
            <person name="Foxe J.M."/>
            <person name="Go M."/>
            <person name="Henderson B.A."/>
            <person name="Jones I.B."/>
            <person name="McGettigan J.A."/>
            <person name="Micheletti S.J."/>
            <person name="Nasrallah M.E."/>
            <person name="Ortiz D."/>
            <person name="Piller C.R."/>
            <person name="Privatt S.R."/>
            <person name="Schneider S.L."/>
            <person name="Sharp S."/>
            <person name="Smith T.C."/>
            <person name="Stanton J.D."/>
            <person name="Ullery H.E."/>
            <person name="Wilson R.J."/>
            <person name="Serrano M.G."/>
            <person name="Buck G."/>
            <person name="Lee V."/>
            <person name="Wang Y."/>
            <person name="Carvalho R."/>
            <person name="Voegtly L."/>
            <person name="Shi R."/>
            <person name="Duckworth R."/>
            <person name="Johnson A."/>
            <person name="Loviza R."/>
            <person name="Walstead R."/>
            <person name="Shah Z."/>
            <person name="Kiflezghi M."/>
            <person name="Wade K."/>
            <person name="Ball S.L."/>
            <person name="Bradley K.W."/>
            <person name="Asai D.J."/>
            <person name="Bowman C.A."/>
            <person name="Russell D.A."/>
            <person name="Pope W.H."/>
            <person name="Jacobs-Sera D."/>
            <person name="Hendrix R.W."/>
            <person name="Hatfull G.F."/>
        </authorList>
    </citation>
    <scope>NUCLEOTIDE SEQUENCE [LARGE SCALE GENOMIC DNA]</scope>
    <source>
        <strain evidence="1 2">DSM 27648</strain>
    </source>
</reference>
<name>A0A0K1PQY4_9BACT</name>
<dbReference type="KEGG" id="llu:AKJ09_02607"/>
<dbReference type="EMBL" id="CP012333">
    <property type="protein sequence ID" value="AKU95943.1"/>
    <property type="molecule type" value="Genomic_DNA"/>
</dbReference>
<organism evidence="1 2">
    <name type="scientific">Labilithrix luteola</name>
    <dbReference type="NCBI Taxonomy" id="1391654"/>
    <lineage>
        <taxon>Bacteria</taxon>
        <taxon>Pseudomonadati</taxon>
        <taxon>Myxococcota</taxon>
        <taxon>Polyangia</taxon>
        <taxon>Polyangiales</taxon>
        <taxon>Labilitrichaceae</taxon>
        <taxon>Labilithrix</taxon>
    </lineage>
</organism>